<keyword evidence="1" id="KW-0732">Signal</keyword>
<evidence type="ECO:0008006" key="4">
    <source>
        <dbReference type="Google" id="ProtNLM"/>
    </source>
</evidence>
<evidence type="ECO:0000313" key="3">
    <source>
        <dbReference type="Proteomes" id="UP000031364"/>
    </source>
</evidence>
<evidence type="ECO:0000256" key="1">
    <source>
        <dbReference type="SAM" id="SignalP"/>
    </source>
</evidence>
<gene>
    <name evidence="2" type="ORF">FG87_33725</name>
</gene>
<evidence type="ECO:0000313" key="2">
    <source>
        <dbReference type="EMBL" id="KIA61002.1"/>
    </source>
</evidence>
<reference evidence="2 3" key="1">
    <citation type="journal article" date="2014" name="Int. J. Syst. Evol. Microbiol.">
        <title>Nocardia vulneris sp. nov., isolated from wounds of human patients in North America.</title>
        <authorList>
            <person name="Lasker B.A."/>
            <person name="Bell M."/>
            <person name="Klenk H.P."/>
            <person name="Sproer C."/>
            <person name="Schumann C."/>
            <person name="Schumann P."/>
            <person name="Brown J.M."/>
        </authorList>
    </citation>
    <scope>NUCLEOTIDE SEQUENCE [LARGE SCALE GENOMIC DNA]</scope>
    <source>
        <strain evidence="2 3">W9851</strain>
    </source>
</reference>
<feature type="signal peptide" evidence="1">
    <location>
        <begin position="1"/>
        <end position="20"/>
    </location>
</feature>
<organism evidence="2 3">
    <name type="scientific">Nocardia vulneris</name>
    <dbReference type="NCBI Taxonomy" id="1141657"/>
    <lineage>
        <taxon>Bacteria</taxon>
        <taxon>Bacillati</taxon>
        <taxon>Actinomycetota</taxon>
        <taxon>Actinomycetes</taxon>
        <taxon>Mycobacteriales</taxon>
        <taxon>Nocardiaceae</taxon>
        <taxon>Nocardia</taxon>
    </lineage>
</organism>
<keyword evidence="3" id="KW-1185">Reference proteome</keyword>
<protein>
    <recommendedName>
        <fullName evidence="4">Ricin B lectin domain-containing protein</fullName>
    </recommendedName>
</protein>
<accession>A0ABR4Z6U5</accession>
<dbReference type="EMBL" id="JNFP01000054">
    <property type="protein sequence ID" value="KIA61002.1"/>
    <property type="molecule type" value="Genomic_DNA"/>
</dbReference>
<proteinExistence type="predicted"/>
<dbReference type="Proteomes" id="UP000031364">
    <property type="component" value="Unassembled WGS sequence"/>
</dbReference>
<feature type="chain" id="PRO_5046224882" description="Ricin B lectin domain-containing protein" evidence="1">
    <location>
        <begin position="21"/>
        <end position="171"/>
    </location>
</feature>
<name>A0ABR4Z6U5_9NOCA</name>
<sequence length="171" mass="18003">MLILAAIAALLAVSAPTGSAQAPAGPDALGGGIPPEFTMISQGAPNGPACIYYNEAAAGRGAAESETTCRADQPHIFTRLTQSSGWVRFELLDFFAKCLIGDTSTSPGVLIVGSCDDPRADWGGGGTIDPPVWHLYPRSNPSMYLRDTGIAIVLQNTPEPWNTPGYSWRLL</sequence>
<comment type="caution">
    <text evidence="2">The sequence shown here is derived from an EMBL/GenBank/DDBJ whole genome shotgun (WGS) entry which is preliminary data.</text>
</comment>